<feature type="transmembrane region" description="Helical" evidence="1">
    <location>
        <begin position="12"/>
        <end position="31"/>
    </location>
</feature>
<accession>A0A2P2P6U7</accession>
<sequence length="33" mass="3851">MSYPCPILSMSYLASFFFPLLNYAICIKLFLSR</sequence>
<keyword evidence="1" id="KW-0812">Transmembrane</keyword>
<protein>
    <submittedName>
        <fullName evidence="2">Uncharacterized protein</fullName>
    </submittedName>
</protein>
<dbReference type="EMBL" id="GGEC01069994">
    <property type="protein sequence ID" value="MBX50478.1"/>
    <property type="molecule type" value="Transcribed_RNA"/>
</dbReference>
<evidence type="ECO:0000313" key="2">
    <source>
        <dbReference type="EMBL" id="MBX50478.1"/>
    </source>
</evidence>
<keyword evidence="1" id="KW-1133">Transmembrane helix</keyword>
<keyword evidence="1" id="KW-0472">Membrane</keyword>
<evidence type="ECO:0000256" key="1">
    <source>
        <dbReference type="SAM" id="Phobius"/>
    </source>
</evidence>
<proteinExistence type="predicted"/>
<name>A0A2P2P6U7_RHIMU</name>
<organism evidence="2">
    <name type="scientific">Rhizophora mucronata</name>
    <name type="common">Asiatic mangrove</name>
    <dbReference type="NCBI Taxonomy" id="61149"/>
    <lineage>
        <taxon>Eukaryota</taxon>
        <taxon>Viridiplantae</taxon>
        <taxon>Streptophyta</taxon>
        <taxon>Embryophyta</taxon>
        <taxon>Tracheophyta</taxon>
        <taxon>Spermatophyta</taxon>
        <taxon>Magnoliopsida</taxon>
        <taxon>eudicotyledons</taxon>
        <taxon>Gunneridae</taxon>
        <taxon>Pentapetalae</taxon>
        <taxon>rosids</taxon>
        <taxon>fabids</taxon>
        <taxon>Malpighiales</taxon>
        <taxon>Rhizophoraceae</taxon>
        <taxon>Rhizophora</taxon>
    </lineage>
</organism>
<reference evidence="2" key="1">
    <citation type="submission" date="2018-02" db="EMBL/GenBank/DDBJ databases">
        <title>Rhizophora mucronata_Transcriptome.</title>
        <authorList>
            <person name="Meera S.P."/>
            <person name="Sreeshan A."/>
            <person name="Augustine A."/>
        </authorList>
    </citation>
    <scope>NUCLEOTIDE SEQUENCE</scope>
    <source>
        <tissue evidence="2">Leaf</tissue>
    </source>
</reference>
<dbReference type="AlphaFoldDB" id="A0A2P2P6U7"/>